<keyword evidence="2 9" id="KW-0808">Transferase</keyword>
<feature type="domain" description="Thiamine phosphate synthase/TenI" evidence="10">
    <location>
        <begin position="4"/>
        <end position="185"/>
    </location>
</feature>
<dbReference type="CDD" id="cd00564">
    <property type="entry name" value="TMP_TenI"/>
    <property type="match status" value="1"/>
</dbReference>
<dbReference type="GO" id="GO:0009228">
    <property type="term" value="P:thiamine biosynthetic process"/>
    <property type="evidence" value="ECO:0007669"/>
    <property type="project" value="UniProtKB-KW"/>
</dbReference>
<dbReference type="GO" id="GO:0004789">
    <property type="term" value="F:thiamine-phosphate diphosphorylase activity"/>
    <property type="evidence" value="ECO:0007669"/>
    <property type="project" value="UniProtKB-UniRule"/>
</dbReference>
<sequence length="220" mass="23326">MKGLYAIVDTKLLAARKTDPIAYARALLEVRPAALQLRAKDLPARAILALLRVLGPMCRTAGVPLVANDRADLAALAGCEIVHIGQEDLPFELVNRIAPQLGVGISTHNPEQLARALAWRPRYVAYGPVFETVSKSNPDPVVGLAGLREAAGMASAAGIPLVAIGGITLARASELKPYANACAVIADLYLPDFTLKDVTERARAFHVALGGEPRTIEARP</sequence>
<comment type="function">
    <text evidence="9">Condenses 4-methyl-5-(beta-hydroxyethyl)thiazole monophosphate (THZ-P) and 2-methyl-4-amino-5-hydroxymethyl pyrimidine pyrophosphate (HMP-PP) to form thiamine monophosphate (TMP).</text>
</comment>
<dbReference type="STRING" id="1391654.AKJ09_07863"/>
<evidence type="ECO:0000256" key="5">
    <source>
        <dbReference type="ARBA" id="ARBA00022977"/>
    </source>
</evidence>
<keyword evidence="4 9" id="KW-0460">Magnesium</keyword>
<dbReference type="EC" id="2.5.1.3" evidence="9"/>
<organism evidence="11 12">
    <name type="scientific">Labilithrix luteola</name>
    <dbReference type="NCBI Taxonomy" id="1391654"/>
    <lineage>
        <taxon>Bacteria</taxon>
        <taxon>Pseudomonadati</taxon>
        <taxon>Myxococcota</taxon>
        <taxon>Polyangia</taxon>
        <taxon>Polyangiales</taxon>
        <taxon>Labilitrichaceae</taxon>
        <taxon>Labilithrix</taxon>
    </lineage>
</organism>
<accession>A0A0K1Q721</accession>
<dbReference type="GO" id="GO:0000287">
    <property type="term" value="F:magnesium ion binding"/>
    <property type="evidence" value="ECO:0007669"/>
    <property type="project" value="UniProtKB-UniRule"/>
</dbReference>
<feature type="binding site" evidence="9">
    <location>
        <position position="106"/>
    </location>
    <ligand>
        <name>4-amino-2-methyl-5-(diphosphooxymethyl)pyrimidine</name>
        <dbReference type="ChEBI" id="CHEBI:57841"/>
    </ligand>
</feature>
<evidence type="ECO:0000256" key="1">
    <source>
        <dbReference type="ARBA" id="ARBA00005165"/>
    </source>
</evidence>
<dbReference type="GO" id="GO:0009229">
    <property type="term" value="P:thiamine diphosphate biosynthetic process"/>
    <property type="evidence" value="ECO:0007669"/>
    <property type="project" value="UniProtKB-UniRule"/>
</dbReference>
<evidence type="ECO:0000256" key="2">
    <source>
        <dbReference type="ARBA" id="ARBA00022679"/>
    </source>
</evidence>
<protein>
    <recommendedName>
        <fullName evidence="9">Thiamine-phosphate synthase</fullName>
        <shortName evidence="9">TP synthase</shortName>
        <shortName evidence="9">TPS</shortName>
        <ecNumber evidence="9">2.5.1.3</ecNumber>
    </recommendedName>
    <alternativeName>
        <fullName evidence="9">Thiamine-phosphate pyrophosphorylase</fullName>
        <shortName evidence="9">TMP pyrophosphorylase</shortName>
        <shortName evidence="9">TMP-PPase</shortName>
    </alternativeName>
</protein>
<reference evidence="11 12" key="1">
    <citation type="submission" date="2015-08" db="EMBL/GenBank/DDBJ databases">
        <authorList>
            <person name="Babu N.S."/>
            <person name="Beckwith C.J."/>
            <person name="Beseler K.G."/>
            <person name="Brison A."/>
            <person name="Carone J.V."/>
            <person name="Caskin T.P."/>
            <person name="Diamond M."/>
            <person name="Durham M.E."/>
            <person name="Foxe J.M."/>
            <person name="Go M."/>
            <person name="Henderson B.A."/>
            <person name="Jones I.B."/>
            <person name="McGettigan J.A."/>
            <person name="Micheletti S.J."/>
            <person name="Nasrallah M.E."/>
            <person name="Ortiz D."/>
            <person name="Piller C.R."/>
            <person name="Privatt S.R."/>
            <person name="Schneider S.L."/>
            <person name="Sharp S."/>
            <person name="Smith T.C."/>
            <person name="Stanton J.D."/>
            <person name="Ullery H.E."/>
            <person name="Wilson R.J."/>
            <person name="Serrano M.G."/>
            <person name="Buck G."/>
            <person name="Lee V."/>
            <person name="Wang Y."/>
            <person name="Carvalho R."/>
            <person name="Voegtly L."/>
            <person name="Shi R."/>
            <person name="Duckworth R."/>
            <person name="Johnson A."/>
            <person name="Loviza R."/>
            <person name="Walstead R."/>
            <person name="Shah Z."/>
            <person name="Kiflezghi M."/>
            <person name="Wade K."/>
            <person name="Ball S.L."/>
            <person name="Bradley K.W."/>
            <person name="Asai D.J."/>
            <person name="Bowman C.A."/>
            <person name="Russell D.A."/>
            <person name="Pope W.H."/>
            <person name="Jacobs-Sera D."/>
            <person name="Hendrix R.W."/>
            <person name="Hatfull G.F."/>
        </authorList>
    </citation>
    <scope>NUCLEOTIDE SEQUENCE [LARGE SCALE GENOMIC DNA]</scope>
    <source>
        <strain evidence="11 12">DSM 27648</strain>
    </source>
</reference>
<dbReference type="InterPro" id="IPR013785">
    <property type="entry name" value="Aldolase_TIM"/>
</dbReference>
<feature type="binding site" evidence="9">
    <location>
        <begin position="36"/>
        <end position="40"/>
    </location>
    <ligand>
        <name>4-amino-2-methyl-5-(diphosphooxymethyl)pyrimidine</name>
        <dbReference type="ChEBI" id="CHEBI:57841"/>
    </ligand>
</feature>
<feature type="binding site" evidence="9">
    <location>
        <position position="68"/>
    </location>
    <ligand>
        <name>4-amino-2-methyl-5-(diphosphooxymethyl)pyrimidine</name>
        <dbReference type="ChEBI" id="CHEBI:57841"/>
    </ligand>
</feature>
<dbReference type="HAMAP" id="MF_00097">
    <property type="entry name" value="TMP_synthase"/>
    <property type="match status" value="1"/>
</dbReference>
<dbReference type="Proteomes" id="UP000064967">
    <property type="component" value="Chromosome"/>
</dbReference>
<evidence type="ECO:0000259" key="10">
    <source>
        <dbReference type="Pfam" id="PF02581"/>
    </source>
</evidence>
<dbReference type="RefSeq" id="WP_146652348.1">
    <property type="nucleotide sequence ID" value="NZ_CP012333.1"/>
</dbReference>
<comment type="catalytic activity">
    <reaction evidence="8 9">
        <text>2-[(2R,5Z)-2-carboxy-4-methylthiazol-5(2H)-ylidene]ethyl phosphate + 4-amino-2-methyl-5-(diphosphooxymethyl)pyrimidine + 2 H(+) = thiamine phosphate + CO2 + diphosphate</text>
        <dbReference type="Rhea" id="RHEA:47844"/>
        <dbReference type="ChEBI" id="CHEBI:15378"/>
        <dbReference type="ChEBI" id="CHEBI:16526"/>
        <dbReference type="ChEBI" id="CHEBI:33019"/>
        <dbReference type="ChEBI" id="CHEBI:37575"/>
        <dbReference type="ChEBI" id="CHEBI:57841"/>
        <dbReference type="ChEBI" id="CHEBI:62899"/>
        <dbReference type="EC" id="2.5.1.3"/>
    </reaction>
</comment>
<dbReference type="SUPFAM" id="SSF51391">
    <property type="entry name" value="Thiamin phosphate synthase"/>
    <property type="match status" value="1"/>
</dbReference>
<keyword evidence="12" id="KW-1185">Reference proteome</keyword>
<evidence type="ECO:0000256" key="7">
    <source>
        <dbReference type="ARBA" id="ARBA00047851"/>
    </source>
</evidence>
<evidence type="ECO:0000256" key="3">
    <source>
        <dbReference type="ARBA" id="ARBA00022723"/>
    </source>
</evidence>
<feature type="binding site" evidence="9">
    <location>
        <begin position="132"/>
        <end position="134"/>
    </location>
    <ligand>
        <name>2-[(2R,5Z)-2-carboxy-4-methylthiazol-5(2H)-ylidene]ethyl phosphate</name>
        <dbReference type="ChEBI" id="CHEBI:62899"/>
    </ligand>
</feature>
<dbReference type="InterPro" id="IPR022998">
    <property type="entry name" value="ThiamineP_synth_TenI"/>
</dbReference>
<feature type="binding site" evidence="9">
    <location>
        <position position="88"/>
    </location>
    <ligand>
        <name>Mg(2+)</name>
        <dbReference type="ChEBI" id="CHEBI:18420"/>
    </ligand>
</feature>
<gene>
    <name evidence="9" type="primary">thiE</name>
    <name evidence="11" type="ORF">AKJ09_07863</name>
</gene>
<dbReference type="AlphaFoldDB" id="A0A0K1Q721"/>
<comment type="similarity">
    <text evidence="9">Belongs to the thiamine-phosphate synthase family.</text>
</comment>
<comment type="pathway">
    <text evidence="1 9">Cofactor biosynthesis; thiamine diphosphate biosynthesis; thiamine phosphate from 4-amino-2-methyl-5-diphosphomethylpyrimidine and 4-methyl-5-(2-phosphoethyl)-thiazole: step 1/1.</text>
</comment>
<dbReference type="UniPathway" id="UPA00060">
    <property type="reaction ID" value="UER00141"/>
</dbReference>
<proteinExistence type="inferred from homology"/>
<comment type="catalytic activity">
    <reaction evidence="6 9">
        <text>4-methyl-5-(2-phosphooxyethyl)-thiazole + 4-amino-2-methyl-5-(diphosphooxymethyl)pyrimidine + H(+) = thiamine phosphate + diphosphate</text>
        <dbReference type="Rhea" id="RHEA:22328"/>
        <dbReference type="ChEBI" id="CHEBI:15378"/>
        <dbReference type="ChEBI" id="CHEBI:33019"/>
        <dbReference type="ChEBI" id="CHEBI:37575"/>
        <dbReference type="ChEBI" id="CHEBI:57841"/>
        <dbReference type="ChEBI" id="CHEBI:58296"/>
        <dbReference type="EC" id="2.5.1.3"/>
    </reaction>
</comment>
<evidence type="ECO:0000256" key="9">
    <source>
        <dbReference type="HAMAP-Rule" id="MF_00097"/>
    </source>
</evidence>
<comment type="catalytic activity">
    <reaction evidence="7 9">
        <text>2-(2-carboxy-4-methylthiazol-5-yl)ethyl phosphate + 4-amino-2-methyl-5-(diphosphooxymethyl)pyrimidine + 2 H(+) = thiamine phosphate + CO2 + diphosphate</text>
        <dbReference type="Rhea" id="RHEA:47848"/>
        <dbReference type="ChEBI" id="CHEBI:15378"/>
        <dbReference type="ChEBI" id="CHEBI:16526"/>
        <dbReference type="ChEBI" id="CHEBI:33019"/>
        <dbReference type="ChEBI" id="CHEBI:37575"/>
        <dbReference type="ChEBI" id="CHEBI:57841"/>
        <dbReference type="ChEBI" id="CHEBI:62890"/>
        <dbReference type="EC" id="2.5.1.3"/>
    </reaction>
</comment>
<keyword evidence="3 9" id="KW-0479">Metal-binding</keyword>
<evidence type="ECO:0000313" key="11">
    <source>
        <dbReference type="EMBL" id="AKV01200.1"/>
    </source>
</evidence>
<evidence type="ECO:0000256" key="6">
    <source>
        <dbReference type="ARBA" id="ARBA00047334"/>
    </source>
</evidence>
<keyword evidence="5 9" id="KW-0784">Thiamine biosynthesis</keyword>
<dbReference type="EMBL" id="CP012333">
    <property type="protein sequence ID" value="AKV01200.1"/>
    <property type="molecule type" value="Genomic_DNA"/>
</dbReference>
<dbReference type="PANTHER" id="PTHR20857">
    <property type="entry name" value="THIAMINE-PHOSPHATE PYROPHOSPHORYLASE"/>
    <property type="match status" value="1"/>
</dbReference>
<evidence type="ECO:0000313" key="12">
    <source>
        <dbReference type="Proteomes" id="UP000064967"/>
    </source>
</evidence>
<feature type="binding site" evidence="9">
    <location>
        <position position="135"/>
    </location>
    <ligand>
        <name>4-amino-2-methyl-5-(diphosphooxymethyl)pyrimidine</name>
        <dbReference type="ChEBI" id="CHEBI:57841"/>
    </ligand>
</feature>
<dbReference type="GO" id="GO:0005737">
    <property type="term" value="C:cytoplasm"/>
    <property type="evidence" value="ECO:0007669"/>
    <property type="project" value="TreeGrafter"/>
</dbReference>
<evidence type="ECO:0000256" key="8">
    <source>
        <dbReference type="ARBA" id="ARBA00047883"/>
    </source>
</evidence>
<dbReference type="Gene3D" id="3.20.20.70">
    <property type="entry name" value="Aldolase class I"/>
    <property type="match status" value="1"/>
</dbReference>
<dbReference type="InterPro" id="IPR034291">
    <property type="entry name" value="TMP_synthase"/>
</dbReference>
<evidence type="ECO:0000256" key="4">
    <source>
        <dbReference type="ARBA" id="ARBA00022842"/>
    </source>
</evidence>
<dbReference type="Pfam" id="PF02581">
    <property type="entry name" value="TMP-TENI"/>
    <property type="match status" value="1"/>
</dbReference>
<feature type="binding site" evidence="9">
    <location>
        <position position="69"/>
    </location>
    <ligand>
        <name>Mg(2+)</name>
        <dbReference type="ChEBI" id="CHEBI:18420"/>
    </ligand>
</feature>
<feature type="binding site" evidence="9">
    <location>
        <position position="166"/>
    </location>
    <ligand>
        <name>2-[(2R,5Z)-2-carboxy-4-methylthiazol-5(2H)-ylidene]ethyl phosphate</name>
        <dbReference type="ChEBI" id="CHEBI:62899"/>
    </ligand>
</feature>
<dbReference type="PANTHER" id="PTHR20857:SF15">
    <property type="entry name" value="THIAMINE-PHOSPHATE SYNTHASE"/>
    <property type="match status" value="1"/>
</dbReference>
<name>A0A0K1Q721_9BACT</name>
<dbReference type="InterPro" id="IPR036206">
    <property type="entry name" value="ThiamineP_synth_sf"/>
</dbReference>
<dbReference type="KEGG" id="llu:AKJ09_07863"/>
<comment type="caution">
    <text evidence="9">Lacks conserved residue(s) required for the propagation of feature annotation.</text>
</comment>
<dbReference type="OrthoDB" id="9810880at2"/>
<comment type="cofactor">
    <cofactor evidence="9">
        <name>Mg(2+)</name>
        <dbReference type="ChEBI" id="CHEBI:18420"/>
    </cofactor>
    <text evidence="9">Binds 1 Mg(2+) ion per subunit.</text>
</comment>